<name>A0A556ACS0_9BURK</name>
<dbReference type="SUPFAM" id="SSF53850">
    <property type="entry name" value="Periplasmic binding protein-like II"/>
    <property type="match status" value="1"/>
</dbReference>
<dbReference type="InterPro" id="IPR005064">
    <property type="entry name" value="BUG"/>
</dbReference>
<dbReference type="OrthoDB" id="8678477at2"/>
<dbReference type="CDD" id="cd07012">
    <property type="entry name" value="PBP2_Bug_TTT"/>
    <property type="match status" value="1"/>
</dbReference>
<dbReference type="Pfam" id="PF03401">
    <property type="entry name" value="TctC"/>
    <property type="match status" value="1"/>
</dbReference>
<dbReference type="PANTHER" id="PTHR42928">
    <property type="entry name" value="TRICARBOXYLATE-BINDING PROTEIN"/>
    <property type="match status" value="1"/>
</dbReference>
<dbReference type="InterPro" id="IPR042100">
    <property type="entry name" value="Bug_dom1"/>
</dbReference>
<evidence type="ECO:0000313" key="4">
    <source>
        <dbReference type="Proteomes" id="UP000318405"/>
    </source>
</evidence>
<sequence>MSVTSRTRVALAAALTVGAFASGSAALAADSYPSRPIRMIVPYAPGGGPDVLARKASDLLAKELGATVVVENKVGAGGMLAGEFAARAPADGYTVLLGSSSHVTQKVLQPSLNFDPVKDFVHVTRTGFSPSVLVVTIDSPIQDVQGLIEAAKAAPAPLQFASGGIGSAAHLSAAAFSQVAGIQTSHIPYRGSVEIVPALLRGDVQFAFPVSSTALPQIANGKVRPLAVTSAERLPTLPEVPTLNEVFQREDLALDSWGGAWVPAGTPPDVVAKLFAAFRKVYSQPDVIAFNEQVGTLVSLSESPEEFTRFVEAETAKYRKIITDSKIEIQQ</sequence>
<organism evidence="3 4">
    <name type="scientific">Verticiella sediminum</name>
    <dbReference type="NCBI Taxonomy" id="1247510"/>
    <lineage>
        <taxon>Bacteria</taxon>
        <taxon>Pseudomonadati</taxon>
        <taxon>Pseudomonadota</taxon>
        <taxon>Betaproteobacteria</taxon>
        <taxon>Burkholderiales</taxon>
        <taxon>Alcaligenaceae</taxon>
        <taxon>Verticiella</taxon>
    </lineage>
</organism>
<evidence type="ECO:0000256" key="2">
    <source>
        <dbReference type="SAM" id="SignalP"/>
    </source>
</evidence>
<dbReference type="Proteomes" id="UP000318405">
    <property type="component" value="Unassembled WGS sequence"/>
</dbReference>
<dbReference type="AlphaFoldDB" id="A0A556ACS0"/>
<feature type="signal peptide" evidence="2">
    <location>
        <begin position="1"/>
        <end position="28"/>
    </location>
</feature>
<dbReference type="PIRSF" id="PIRSF017082">
    <property type="entry name" value="YflP"/>
    <property type="match status" value="1"/>
</dbReference>
<evidence type="ECO:0000256" key="1">
    <source>
        <dbReference type="ARBA" id="ARBA00006987"/>
    </source>
</evidence>
<gene>
    <name evidence="3" type="ORF">FOZ76_23000</name>
</gene>
<dbReference type="Gene3D" id="3.40.190.150">
    <property type="entry name" value="Bordetella uptake gene, domain 1"/>
    <property type="match status" value="1"/>
</dbReference>
<dbReference type="RefSeq" id="WP_143950587.1">
    <property type="nucleotide sequence ID" value="NZ_BAABMB010000003.1"/>
</dbReference>
<comment type="similarity">
    <text evidence="1">Belongs to the UPF0065 (bug) family.</text>
</comment>
<dbReference type="Gene3D" id="3.40.190.10">
    <property type="entry name" value="Periplasmic binding protein-like II"/>
    <property type="match status" value="1"/>
</dbReference>
<dbReference type="EMBL" id="VLTJ01000039">
    <property type="protein sequence ID" value="TSH90670.1"/>
    <property type="molecule type" value="Genomic_DNA"/>
</dbReference>
<accession>A0A556ACS0</accession>
<feature type="chain" id="PRO_5021940536" evidence="2">
    <location>
        <begin position="29"/>
        <end position="331"/>
    </location>
</feature>
<protein>
    <submittedName>
        <fullName evidence="3">Tripartite tricarboxylate transporter substrate binding protein</fullName>
    </submittedName>
</protein>
<evidence type="ECO:0000313" key="3">
    <source>
        <dbReference type="EMBL" id="TSH90670.1"/>
    </source>
</evidence>
<comment type="caution">
    <text evidence="3">The sequence shown here is derived from an EMBL/GenBank/DDBJ whole genome shotgun (WGS) entry which is preliminary data.</text>
</comment>
<dbReference type="PANTHER" id="PTHR42928:SF5">
    <property type="entry name" value="BLR1237 PROTEIN"/>
    <property type="match status" value="1"/>
</dbReference>
<reference evidence="3 4" key="1">
    <citation type="submission" date="2019-07" db="EMBL/GenBank/DDBJ databases">
        <title>Qingshengfaniella alkalisoli gen. nov., sp. nov., isolated from saline soil.</title>
        <authorList>
            <person name="Xu L."/>
            <person name="Huang X.-X."/>
            <person name="Sun J.-Q."/>
        </authorList>
    </citation>
    <scope>NUCLEOTIDE SEQUENCE [LARGE SCALE GENOMIC DNA]</scope>
    <source>
        <strain evidence="3 4">DSM 27279</strain>
    </source>
</reference>
<keyword evidence="4" id="KW-1185">Reference proteome</keyword>
<keyword evidence="2" id="KW-0732">Signal</keyword>
<proteinExistence type="inferred from homology"/>